<feature type="domain" description="Aminoglycoside phosphotransferase" evidence="2">
    <location>
        <begin position="42"/>
        <end position="272"/>
    </location>
</feature>
<evidence type="ECO:0000256" key="1">
    <source>
        <dbReference type="SAM" id="MobiDB-lite"/>
    </source>
</evidence>
<dbReference type="SUPFAM" id="SSF56112">
    <property type="entry name" value="Protein kinase-like (PK-like)"/>
    <property type="match status" value="1"/>
</dbReference>
<evidence type="ECO:0000313" key="3">
    <source>
        <dbReference type="EMBL" id="KAG2176996.1"/>
    </source>
</evidence>
<dbReference type="Pfam" id="PF01636">
    <property type="entry name" value="APH"/>
    <property type="match status" value="1"/>
</dbReference>
<feature type="compositionally biased region" description="Polar residues" evidence="1">
    <location>
        <begin position="631"/>
        <end position="661"/>
    </location>
</feature>
<feature type="compositionally biased region" description="Polar residues" evidence="1">
    <location>
        <begin position="991"/>
        <end position="1001"/>
    </location>
</feature>
<dbReference type="OrthoDB" id="10003767at2759"/>
<protein>
    <recommendedName>
        <fullName evidence="2">Aminoglycoside phosphotransferase domain-containing protein</fullName>
    </recommendedName>
</protein>
<feature type="compositionally biased region" description="Low complexity" evidence="1">
    <location>
        <begin position="536"/>
        <end position="550"/>
    </location>
</feature>
<feature type="compositionally biased region" description="Polar residues" evidence="1">
    <location>
        <begin position="701"/>
        <end position="710"/>
    </location>
</feature>
<evidence type="ECO:0000313" key="4">
    <source>
        <dbReference type="Proteomes" id="UP000654370"/>
    </source>
</evidence>
<organism evidence="3 4">
    <name type="scientific">Mortierella isabellina</name>
    <name type="common">Filamentous fungus</name>
    <name type="synonym">Umbelopsis isabellina</name>
    <dbReference type="NCBI Taxonomy" id="91625"/>
    <lineage>
        <taxon>Eukaryota</taxon>
        <taxon>Fungi</taxon>
        <taxon>Fungi incertae sedis</taxon>
        <taxon>Mucoromycota</taxon>
        <taxon>Mucoromycotina</taxon>
        <taxon>Umbelopsidomycetes</taxon>
        <taxon>Umbelopsidales</taxon>
        <taxon>Umbelopsidaceae</taxon>
        <taxon>Umbelopsis</taxon>
    </lineage>
</organism>
<feature type="compositionally biased region" description="Pro residues" evidence="1">
    <location>
        <begin position="436"/>
        <end position="448"/>
    </location>
</feature>
<dbReference type="InterPro" id="IPR002575">
    <property type="entry name" value="Aminoglycoside_PTrfase"/>
</dbReference>
<keyword evidence="4" id="KW-1185">Reference proteome</keyword>
<dbReference type="InterPro" id="IPR051678">
    <property type="entry name" value="AGP_Transferase"/>
</dbReference>
<feature type="compositionally biased region" description="Basic and acidic residues" evidence="1">
    <location>
        <begin position="714"/>
        <end position="731"/>
    </location>
</feature>
<feature type="region of interest" description="Disordered" evidence="1">
    <location>
        <begin position="700"/>
        <end position="787"/>
    </location>
</feature>
<accession>A0A8H7PN55</accession>
<feature type="compositionally biased region" description="Polar residues" evidence="1">
    <location>
        <begin position="480"/>
        <end position="494"/>
    </location>
</feature>
<dbReference type="Proteomes" id="UP000654370">
    <property type="component" value="Unassembled WGS sequence"/>
</dbReference>
<dbReference type="PANTHER" id="PTHR21310:SF15">
    <property type="entry name" value="AMINOGLYCOSIDE PHOSPHOTRANSFERASE DOMAIN-CONTAINING PROTEIN"/>
    <property type="match status" value="1"/>
</dbReference>
<feature type="region of interest" description="Disordered" evidence="1">
    <location>
        <begin position="610"/>
        <end position="661"/>
    </location>
</feature>
<comment type="caution">
    <text evidence="3">The sequence shown here is derived from an EMBL/GenBank/DDBJ whole genome shotgun (WGS) entry which is preliminary data.</text>
</comment>
<feature type="region of interest" description="Disordered" evidence="1">
    <location>
        <begin position="890"/>
        <end position="918"/>
    </location>
</feature>
<evidence type="ECO:0000259" key="2">
    <source>
        <dbReference type="Pfam" id="PF01636"/>
    </source>
</evidence>
<gene>
    <name evidence="3" type="ORF">INT43_007650</name>
</gene>
<dbReference type="AlphaFoldDB" id="A0A8H7PN55"/>
<dbReference type="PANTHER" id="PTHR21310">
    <property type="entry name" value="AMINOGLYCOSIDE PHOSPHOTRANSFERASE-RELATED-RELATED"/>
    <property type="match status" value="1"/>
</dbReference>
<dbReference type="InterPro" id="IPR011009">
    <property type="entry name" value="Kinase-like_dom_sf"/>
</dbReference>
<feature type="compositionally biased region" description="Pro residues" evidence="1">
    <location>
        <begin position="516"/>
        <end position="529"/>
    </location>
</feature>
<feature type="region of interest" description="Disordered" evidence="1">
    <location>
        <begin position="941"/>
        <end position="1006"/>
    </location>
</feature>
<reference evidence="3" key="1">
    <citation type="submission" date="2020-12" db="EMBL/GenBank/DDBJ databases">
        <title>Metabolic potential, ecology and presence of endohyphal bacteria is reflected in genomic diversity of Mucoromycotina.</title>
        <authorList>
            <person name="Muszewska A."/>
            <person name="Okrasinska A."/>
            <person name="Steczkiewicz K."/>
            <person name="Drgas O."/>
            <person name="Orlowska M."/>
            <person name="Perlinska-Lenart U."/>
            <person name="Aleksandrzak-Piekarczyk T."/>
            <person name="Szatraj K."/>
            <person name="Zielenkiewicz U."/>
            <person name="Pilsyk S."/>
            <person name="Malc E."/>
            <person name="Mieczkowski P."/>
            <person name="Kruszewska J.S."/>
            <person name="Biernat P."/>
            <person name="Pawlowska J."/>
        </authorList>
    </citation>
    <scope>NUCLEOTIDE SEQUENCE</scope>
    <source>
        <strain evidence="3">WA0000067209</strain>
    </source>
</reference>
<sequence length="1183" mass="132559">MSVSSPSTPPPQIGVHFNFDTAKEIILCATNSQLLRYTESGLGYNNRIYYCQVKEDKQYVLKVQGRFWTKIKTETEVAGIQLAKKLTHTPVPEILQWESSPERYGHEYLLMSKLPGVSLDQEWGKLEPRQKMDVMDQLAGYVADMQEKIRIGTNIGNFTFDINNGVVLGKTVEASIGPWDTFQEMMVSQLQDKLNALRCQDQYAFLLRGMQHELTDLMRSIDSGDIHLPPAPVKVFTHGDLNERNIMVEKVQVGGDIKLNIVGILDFEWSGMFPCTEEYFASYEFLNSDPYLKNGFYDKLEQLGVGTPRTIPYFNEHAKLIQLRESIAPWWITKDSSQAQQEQCINELRAAIGAVQSMPRFYLLRNRVIISFQVQMKLFADNKSSKLQKKLQRQEQLLYEQEQFRRLAQIDEDARLAKQLQEEENTSRANVSPQDSRPPPLPSRPPKPLAYFPEYLPRHDSDPSPTTPTTQSNLPFGRLRTTSTPPAVDSNTFPPRNPPARVSPTERPSNGRSSPPLYPPTIAPSPPRPSSTQVYPHLTTSPPNPSTSAPPTFPRRDPVMFIIPTSPVNSTPAPPHNSRADHMPVPITTNNTHPTYSSMATTLPSNYHYSSPPYNNYHSPEHPHHQGAPEYSQQHQSMPDYSHQQSMPDHTYQQSTSSYGHQQNAHDYMHQQNAQVTQLHNNTSVSNIVTNAALMNHKFSHPTSRPQLEGQSYKIEKPNDESGKHEDEQGGSRKTSVSPNHEDDSDSDSDGYNDFVVRVGPMMAGTKKKMAKPKPSVALTGKESVEKEHKVATQPIDHAMDLSDPFADTNAIEGDDLISANNTFGSNAEIKSDLLPTMTSATPRPSLAVVSEIPRPESAANFRKMQQRLSALLQGDPEHADVNRSAVTLASVVEKDESPPLESSTKMENEDEEREPDEKVEIVKELTVGVANTPAALHTALHSRSKSTPPEQTLLSTPMQDGRPFHRTTQAPATLRPVVPRTPTARHNRSKSFSDSPTSPANGRRYTIAEPSLYPPTVTPGMVSMTTQSKDVLAGIPQNEFGFYRVDTPKPGSQLLERKALPQLPPNLPQGKSENRHITCKLPKQFTAGHRVWIAIKPSDTGKTLAQRIHVVATFRTMKITGLRTANGRQVPLDNTPVFATWDEIENFQDGELWTFETGGEPENFLIQGGKDWFKQVMNNIRE</sequence>
<name>A0A8H7PN55_MORIS</name>
<feature type="region of interest" description="Disordered" evidence="1">
    <location>
        <begin position="420"/>
        <end position="556"/>
    </location>
</feature>
<dbReference type="EMBL" id="JAEPQZ010000009">
    <property type="protein sequence ID" value="KAG2176996.1"/>
    <property type="molecule type" value="Genomic_DNA"/>
</dbReference>
<proteinExistence type="predicted"/>
<feature type="compositionally biased region" description="Polar residues" evidence="1">
    <location>
        <begin position="946"/>
        <end position="959"/>
    </location>
</feature>